<name>A0A167PPP7_CALVF</name>
<dbReference type="SUPFAM" id="SSF53756">
    <property type="entry name" value="UDP-Glycosyltransferase/glycogen phosphorylase"/>
    <property type="match status" value="1"/>
</dbReference>
<dbReference type="GO" id="GO:0035251">
    <property type="term" value="F:UDP-glucosyltransferase activity"/>
    <property type="evidence" value="ECO:0007669"/>
    <property type="project" value="TreeGrafter"/>
</dbReference>
<dbReference type="EMBL" id="KV417273">
    <property type="protein sequence ID" value="KZO99008.1"/>
    <property type="molecule type" value="Genomic_DNA"/>
</dbReference>
<feature type="chain" id="PRO_5007891232" evidence="4">
    <location>
        <begin position="21"/>
        <end position="564"/>
    </location>
</feature>
<proteinExistence type="inferred from homology"/>
<evidence type="ECO:0000313" key="5">
    <source>
        <dbReference type="EMBL" id="KZO99008.1"/>
    </source>
</evidence>
<dbReference type="OrthoDB" id="5835829at2759"/>
<evidence type="ECO:0000256" key="4">
    <source>
        <dbReference type="SAM" id="SignalP"/>
    </source>
</evidence>
<dbReference type="InterPro" id="IPR035595">
    <property type="entry name" value="UDP_glycos_trans_CS"/>
</dbReference>
<reference evidence="5 6" key="1">
    <citation type="journal article" date="2016" name="Mol. Biol. Evol.">
        <title>Comparative Genomics of Early-Diverging Mushroom-Forming Fungi Provides Insights into the Origins of Lignocellulose Decay Capabilities.</title>
        <authorList>
            <person name="Nagy L.G."/>
            <person name="Riley R."/>
            <person name="Tritt A."/>
            <person name="Adam C."/>
            <person name="Daum C."/>
            <person name="Floudas D."/>
            <person name="Sun H."/>
            <person name="Yadav J.S."/>
            <person name="Pangilinan J."/>
            <person name="Larsson K.H."/>
            <person name="Matsuura K."/>
            <person name="Barry K."/>
            <person name="Labutti K."/>
            <person name="Kuo R."/>
            <person name="Ohm R.A."/>
            <person name="Bhattacharya S.S."/>
            <person name="Shirouzu T."/>
            <person name="Yoshinaga Y."/>
            <person name="Martin F.M."/>
            <person name="Grigoriev I.V."/>
            <person name="Hibbett D.S."/>
        </authorList>
    </citation>
    <scope>NUCLEOTIDE SEQUENCE [LARGE SCALE GENOMIC DNA]</scope>
    <source>
        <strain evidence="5 6">TUFC12733</strain>
    </source>
</reference>
<evidence type="ECO:0000256" key="3">
    <source>
        <dbReference type="RuleBase" id="RU003718"/>
    </source>
</evidence>
<dbReference type="PANTHER" id="PTHR48047">
    <property type="entry name" value="GLYCOSYLTRANSFERASE"/>
    <property type="match status" value="1"/>
</dbReference>
<sequence>MTTSMSGHWVIFSFFAWGHLRPVSNLAVALARKFPDITISFIVDASFASKSFGEIERNVKLGPDASVLSRIRHIPVGRAMAGMTPELAAKVATLDPRWVPCTSPAHSAELQAVFDAMMEERPFEDSMGKMWEPIDKPNFIVSDVMMGHVTPALKQKYGVPLYMWFVGSATSFTRSFGPTEKGGRAPGYIDECLAIEADPEKSKGRSFNEIAHGVWARSASFKDDVVRVKGLSPFYQWEDAPQTAWHPVLYDTLATGYLLMQATDGILLPSLVEIEREGVEGLIDWYAGGDDRKVLCLGPQLPPEYFFPTGSKKHAQLAGTEVRYNSPRATEPSSDQTDIDPSIAFLDDALDKYGVHSVIYVSFGSIFFPKARHVQILFERILALEQPMSFIFTTAAPNAFLSDELAKKIQDSGRGLVVPWAPQQAILAHAALGAFISHCGGGGTFESLSQGVPVIGWPFIGDQPAHALWMSEVLDTGFELLQVRDGLIKGNAFRGGPDGTAITGTDEAIAKEIDEVLKACQGEVGKRKRANAESVKQLIWDAHQPGGQIDQHLDLLKPFASKSN</sequence>
<keyword evidence="3" id="KW-0328">Glycosyltransferase</keyword>
<dbReference type="InterPro" id="IPR002213">
    <property type="entry name" value="UDP_glucos_trans"/>
</dbReference>
<dbReference type="Gene3D" id="3.40.50.2000">
    <property type="entry name" value="Glycogen Phosphorylase B"/>
    <property type="match status" value="2"/>
</dbReference>
<dbReference type="PROSITE" id="PS00375">
    <property type="entry name" value="UDPGT"/>
    <property type="match status" value="1"/>
</dbReference>
<organism evidence="5 6">
    <name type="scientific">Calocera viscosa (strain TUFC12733)</name>
    <dbReference type="NCBI Taxonomy" id="1330018"/>
    <lineage>
        <taxon>Eukaryota</taxon>
        <taxon>Fungi</taxon>
        <taxon>Dikarya</taxon>
        <taxon>Basidiomycota</taxon>
        <taxon>Agaricomycotina</taxon>
        <taxon>Dacrymycetes</taxon>
        <taxon>Dacrymycetales</taxon>
        <taxon>Dacrymycetaceae</taxon>
        <taxon>Calocera</taxon>
    </lineage>
</organism>
<protein>
    <submittedName>
        <fullName evidence="5">Glycosyltransferase family 1 protein</fullName>
    </submittedName>
</protein>
<evidence type="ECO:0000256" key="2">
    <source>
        <dbReference type="ARBA" id="ARBA00022679"/>
    </source>
</evidence>
<dbReference type="Pfam" id="PF00201">
    <property type="entry name" value="UDPGT"/>
    <property type="match status" value="1"/>
</dbReference>
<keyword evidence="4" id="KW-0732">Signal</keyword>
<evidence type="ECO:0000313" key="6">
    <source>
        <dbReference type="Proteomes" id="UP000076738"/>
    </source>
</evidence>
<accession>A0A167PPP7</accession>
<feature type="signal peptide" evidence="4">
    <location>
        <begin position="1"/>
        <end position="20"/>
    </location>
</feature>
<evidence type="ECO:0000256" key="1">
    <source>
        <dbReference type="ARBA" id="ARBA00009995"/>
    </source>
</evidence>
<dbReference type="AlphaFoldDB" id="A0A167PPP7"/>
<keyword evidence="6" id="KW-1185">Reference proteome</keyword>
<dbReference type="Proteomes" id="UP000076738">
    <property type="component" value="Unassembled WGS sequence"/>
</dbReference>
<comment type="similarity">
    <text evidence="1 3">Belongs to the UDP-glycosyltransferase family.</text>
</comment>
<keyword evidence="2 3" id="KW-0808">Transferase</keyword>
<dbReference type="PANTHER" id="PTHR48047:SF215">
    <property type="entry name" value="GLYCOSYLTRANSFERASE"/>
    <property type="match status" value="1"/>
</dbReference>
<dbReference type="CDD" id="cd03784">
    <property type="entry name" value="GT1_Gtf-like"/>
    <property type="match status" value="1"/>
</dbReference>
<gene>
    <name evidence="5" type="ORF">CALVIDRAFT_596152</name>
</gene>